<comment type="caution">
    <text evidence="1">The sequence shown here is derived from an EMBL/GenBank/DDBJ whole genome shotgun (WGS) entry which is preliminary data.</text>
</comment>
<sequence length="239" mass="27491">MDSIFLNFLSMYENLNNIGLKDFLVKCCGGTIHEDPWLRSLDSYVSTLSSQNLISIKQKIRPGLTDNQKNDLLHEIEIALVFHPKADFVQENNEKKEPDLFDPSTGINIEIKSLNEGEDEQERHAKGGKLLIQNKALQDEEKADLKYRIFQILKNKTKYHLECAVKQLNNNGRVYLVFDYDNFIRENTGLYPGIIDEEETKKVIEDFIDSSIKYKNISVTTIYHGNLREMVKAAGSSKE</sequence>
<accession>A0A2M7V3W5</accession>
<organism evidence="1 2">
    <name type="scientific">Candidatus Magasanikbacteria bacterium CG_4_10_14_0_2_um_filter_41_10</name>
    <dbReference type="NCBI Taxonomy" id="1974638"/>
    <lineage>
        <taxon>Bacteria</taxon>
        <taxon>Candidatus Magasanikiibacteriota</taxon>
    </lineage>
</organism>
<dbReference type="Proteomes" id="UP000228750">
    <property type="component" value="Unassembled WGS sequence"/>
</dbReference>
<reference evidence="2" key="1">
    <citation type="submission" date="2017-09" db="EMBL/GenBank/DDBJ databases">
        <title>Depth-based differentiation of microbial function through sediment-hosted aquifers and enrichment of novel symbionts in the deep terrestrial subsurface.</title>
        <authorList>
            <person name="Probst A.J."/>
            <person name="Ladd B."/>
            <person name="Jarett J.K."/>
            <person name="Geller-Mcgrath D.E."/>
            <person name="Sieber C.M.K."/>
            <person name="Emerson J.B."/>
            <person name="Anantharaman K."/>
            <person name="Thomas B.C."/>
            <person name="Malmstrom R."/>
            <person name="Stieglmeier M."/>
            <person name="Klingl A."/>
            <person name="Woyke T."/>
            <person name="Ryan C.M."/>
            <person name="Banfield J.F."/>
        </authorList>
    </citation>
    <scope>NUCLEOTIDE SEQUENCE [LARGE SCALE GENOMIC DNA]</scope>
</reference>
<proteinExistence type="predicted"/>
<dbReference type="AlphaFoldDB" id="A0A2M7V3W5"/>
<evidence type="ECO:0000313" key="1">
    <source>
        <dbReference type="EMBL" id="PIZ93208.1"/>
    </source>
</evidence>
<name>A0A2M7V3W5_9BACT</name>
<gene>
    <name evidence="1" type="ORF">COX82_03130</name>
</gene>
<protein>
    <recommendedName>
        <fullName evidence="3">Restriction endonuclease</fullName>
    </recommendedName>
</protein>
<evidence type="ECO:0008006" key="3">
    <source>
        <dbReference type="Google" id="ProtNLM"/>
    </source>
</evidence>
<evidence type="ECO:0000313" key="2">
    <source>
        <dbReference type="Proteomes" id="UP000228750"/>
    </source>
</evidence>
<dbReference type="EMBL" id="PFPJ01000055">
    <property type="protein sequence ID" value="PIZ93208.1"/>
    <property type="molecule type" value="Genomic_DNA"/>
</dbReference>